<organism evidence="1 2">
    <name type="scientific">Gossypium davidsonii</name>
    <name type="common">Davidson's cotton</name>
    <name type="synonym">Gossypium klotzschianum subsp. davidsonii</name>
    <dbReference type="NCBI Taxonomy" id="34287"/>
    <lineage>
        <taxon>Eukaryota</taxon>
        <taxon>Viridiplantae</taxon>
        <taxon>Streptophyta</taxon>
        <taxon>Embryophyta</taxon>
        <taxon>Tracheophyta</taxon>
        <taxon>Spermatophyta</taxon>
        <taxon>Magnoliopsida</taxon>
        <taxon>eudicotyledons</taxon>
        <taxon>Gunneridae</taxon>
        <taxon>Pentapetalae</taxon>
        <taxon>rosids</taxon>
        <taxon>malvids</taxon>
        <taxon>Malvales</taxon>
        <taxon>Malvaceae</taxon>
        <taxon>Malvoideae</taxon>
        <taxon>Gossypium</taxon>
    </lineage>
</organism>
<dbReference type="EMBL" id="JABFAC010000008">
    <property type="protein sequence ID" value="MBA0619778.1"/>
    <property type="molecule type" value="Genomic_DNA"/>
</dbReference>
<keyword evidence="2" id="KW-1185">Reference proteome</keyword>
<comment type="caution">
    <text evidence="1">The sequence shown here is derived from an EMBL/GenBank/DDBJ whole genome shotgun (WGS) entry which is preliminary data.</text>
</comment>
<evidence type="ECO:0000313" key="2">
    <source>
        <dbReference type="Proteomes" id="UP000593561"/>
    </source>
</evidence>
<sequence length="98" mass="11128">MIFSLYCLYFTSPFGWLWKFSRNLGEKVGFHGKGPNCNEMKIPLIVAVALNVLPLNSMGVCNEAKELMDLAAKQAQKVRNEIDPTDERAMRRIPLILD</sequence>
<dbReference type="AlphaFoldDB" id="A0A7J8S0Z3"/>
<gene>
    <name evidence="1" type="ORF">Godav_005585</name>
</gene>
<dbReference type="Proteomes" id="UP000593561">
    <property type="component" value="Unassembled WGS sequence"/>
</dbReference>
<reference evidence="1 2" key="1">
    <citation type="journal article" date="2019" name="Genome Biol. Evol.">
        <title>Insights into the evolution of the New World diploid cottons (Gossypium, subgenus Houzingenia) based on genome sequencing.</title>
        <authorList>
            <person name="Grover C.E."/>
            <person name="Arick M.A. 2nd"/>
            <person name="Thrash A."/>
            <person name="Conover J.L."/>
            <person name="Sanders W.S."/>
            <person name="Peterson D.G."/>
            <person name="Frelichowski J.E."/>
            <person name="Scheffler J.A."/>
            <person name="Scheffler B.E."/>
            <person name="Wendel J.F."/>
        </authorList>
    </citation>
    <scope>NUCLEOTIDE SEQUENCE [LARGE SCALE GENOMIC DNA]</scope>
    <source>
        <strain evidence="1">27</strain>
        <tissue evidence="1">Leaf</tissue>
    </source>
</reference>
<name>A0A7J8S0Z3_GOSDV</name>
<accession>A0A7J8S0Z3</accession>
<proteinExistence type="predicted"/>
<protein>
    <submittedName>
        <fullName evidence="1">Uncharacterized protein</fullName>
    </submittedName>
</protein>
<evidence type="ECO:0000313" key="1">
    <source>
        <dbReference type="EMBL" id="MBA0619778.1"/>
    </source>
</evidence>